<dbReference type="Proteomes" id="UP000011189">
    <property type="component" value="Unassembled WGS sequence"/>
</dbReference>
<evidence type="ECO:0000313" key="2">
    <source>
        <dbReference type="EMBL" id="ELT46142.1"/>
    </source>
</evidence>
<reference evidence="3" key="1">
    <citation type="journal article" date="2013" name="Genome Announc.">
        <title>Draft Genome Sequence of the 2-Chloro-4-Nitrophenol-Degrading Bacterium Arthrobacter sp. Strain SJCon.</title>
        <authorList>
            <person name="Vikram S."/>
            <person name="Kumar S."/>
            <person name="Vaidya B."/>
            <person name="Pinnaka A.K."/>
            <person name="Raghava G.P."/>
        </authorList>
    </citation>
    <scope>NUCLEOTIDE SEQUENCE [LARGE SCALE GENOMIC DNA]</scope>
    <source>
        <strain evidence="3">SJCon</strain>
    </source>
</reference>
<keyword evidence="1" id="KW-0732">Signal</keyword>
<feature type="chain" id="PRO_5003996230" evidence="1">
    <location>
        <begin position="22"/>
        <end position="61"/>
    </location>
</feature>
<feature type="signal peptide" evidence="1">
    <location>
        <begin position="1"/>
        <end position="21"/>
    </location>
</feature>
<dbReference type="AlphaFoldDB" id="L8TTX4"/>
<evidence type="ECO:0000256" key="1">
    <source>
        <dbReference type="SAM" id="SignalP"/>
    </source>
</evidence>
<evidence type="ECO:0000313" key="3">
    <source>
        <dbReference type="Proteomes" id="UP000011189"/>
    </source>
</evidence>
<protein>
    <submittedName>
        <fullName evidence="2">Uncharacterized protein</fullName>
    </submittedName>
</protein>
<sequence>MLTTSAMIMPIAEAFARLAAAAGMTGFTGASPPGPAASGPPAGSAGSGLGLVFSCMSFTPL</sequence>
<organism evidence="2 3">
    <name type="scientific">Arthrobacter nitrophenolicus</name>
    <dbReference type="NCBI Taxonomy" id="683150"/>
    <lineage>
        <taxon>Bacteria</taxon>
        <taxon>Bacillati</taxon>
        <taxon>Actinomycetota</taxon>
        <taxon>Actinomycetes</taxon>
        <taxon>Micrococcales</taxon>
        <taxon>Micrococcaceae</taxon>
        <taxon>Arthrobacter</taxon>
    </lineage>
</organism>
<dbReference type="EMBL" id="AOFD01000001">
    <property type="protein sequence ID" value="ELT46142.1"/>
    <property type="molecule type" value="Genomic_DNA"/>
</dbReference>
<proteinExistence type="predicted"/>
<accession>L8TTX4</accession>
<gene>
    <name evidence="2" type="ORF">G205_00185</name>
</gene>
<comment type="caution">
    <text evidence="2">The sequence shown here is derived from an EMBL/GenBank/DDBJ whole genome shotgun (WGS) entry which is preliminary data.</text>
</comment>
<name>L8TTX4_9MICC</name>
<keyword evidence="3" id="KW-1185">Reference proteome</keyword>